<name>A0A9X3F7P6_9BACT</name>
<dbReference type="Proteomes" id="UP001145087">
    <property type="component" value="Unassembled WGS sequence"/>
</dbReference>
<comment type="caution">
    <text evidence="2">The sequence shown here is derived from an EMBL/GenBank/DDBJ whole genome shotgun (WGS) entry which is preliminary data.</text>
</comment>
<feature type="signal peptide" evidence="1">
    <location>
        <begin position="1"/>
        <end position="18"/>
    </location>
</feature>
<reference evidence="2" key="1">
    <citation type="submission" date="2022-11" db="EMBL/GenBank/DDBJ databases">
        <title>Marilongibacter aestuarii gen. nov., sp. nov., isolated from tidal flat sediment.</title>
        <authorList>
            <person name="Jiayan W."/>
        </authorList>
    </citation>
    <scope>NUCLEOTIDE SEQUENCE</scope>
    <source>
        <strain evidence="2">Z1-6</strain>
    </source>
</reference>
<keyword evidence="3" id="KW-1185">Reference proteome</keyword>
<keyword evidence="1" id="KW-0732">Signal</keyword>
<proteinExistence type="predicted"/>
<dbReference type="RefSeq" id="WP_343334275.1">
    <property type="nucleotide sequence ID" value="NZ_JAPOHD010000030.1"/>
</dbReference>
<evidence type="ECO:0000313" key="2">
    <source>
        <dbReference type="EMBL" id="MCY1721945.1"/>
    </source>
</evidence>
<gene>
    <name evidence="2" type="ORF">OU798_16445</name>
</gene>
<organism evidence="2 3">
    <name type="scientific">Draconibacterium aestuarii</name>
    <dbReference type="NCBI Taxonomy" id="2998507"/>
    <lineage>
        <taxon>Bacteria</taxon>
        <taxon>Pseudomonadati</taxon>
        <taxon>Bacteroidota</taxon>
        <taxon>Bacteroidia</taxon>
        <taxon>Marinilabiliales</taxon>
        <taxon>Prolixibacteraceae</taxon>
        <taxon>Draconibacterium</taxon>
    </lineage>
</organism>
<sequence length="53" mass="6087">MKKTNLLFILLISLNILAGAQEKVTHKPIFDVHVHTMKVNPTWSSPMCPWFLP</sequence>
<dbReference type="AlphaFoldDB" id="A0A9X3F7P6"/>
<feature type="chain" id="PRO_5040990892" description="Amidohydrolase" evidence="1">
    <location>
        <begin position="19"/>
        <end position="53"/>
    </location>
</feature>
<evidence type="ECO:0008006" key="4">
    <source>
        <dbReference type="Google" id="ProtNLM"/>
    </source>
</evidence>
<dbReference type="EMBL" id="JAPOHD010000030">
    <property type="protein sequence ID" value="MCY1721945.1"/>
    <property type="molecule type" value="Genomic_DNA"/>
</dbReference>
<evidence type="ECO:0000256" key="1">
    <source>
        <dbReference type="SAM" id="SignalP"/>
    </source>
</evidence>
<protein>
    <recommendedName>
        <fullName evidence="4">Amidohydrolase</fullName>
    </recommendedName>
</protein>
<evidence type="ECO:0000313" key="3">
    <source>
        <dbReference type="Proteomes" id="UP001145087"/>
    </source>
</evidence>
<accession>A0A9X3F7P6</accession>